<keyword evidence="3 8" id="KW-0238">DNA-binding</keyword>
<dbReference type="PANTHER" id="PTHR43214:SF24">
    <property type="entry name" value="TRANSCRIPTIONAL REGULATORY PROTEIN NARL-RELATED"/>
    <property type="match status" value="1"/>
</dbReference>
<evidence type="ECO:0000256" key="4">
    <source>
        <dbReference type="ARBA" id="ARBA00023163"/>
    </source>
</evidence>
<evidence type="ECO:0000259" key="6">
    <source>
        <dbReference type="PROSITE" id="PS50043"/>
    </source>
</evidence>
<dbReference type="PROSITE" id="PS50110">
    <property type="entry name" value="RESPONSE_REGULATORY"/>
    <property type="match status" value="1"/>
</dbReference>
<dbReference type="InterPro" id="IPR016032">
    <property type="entry name" value="Sig_transdc_resp-reg_C-effctor"/>
</dbReference>
<feature type="modified residue" description="4-aspartylphosphate" evidence="5">
    <location>
        <position position="65"/>
    </location>
</feature>
<proteinExistence type="predicted"/>
<dbReference type="Pfam" id="PF00072">
    <property type="entry name" value="Response_reg"/>
    <property type="match status" value="1"/>
</dbReference>
<dbReference type="Gene3D" id="3.40.50.2300">
    <property type="match status" value="1"/>
</dbReference>
<dbReference type="PROSITE" id="PS50043">
    <property type="entry name" value="HTH_LUXR_2"/>
    <property type="match status" value="1"/>
</dbReference>
<reference evidence="8 9" key="1">
    <citation type="submission" date="2021-01" db="EMBL/GenBank/DDBJ databases">
        <title>Whole genome shotgun sequence of Microbispora corallina NBRC 16416.</title>
        <authorList>
            <person name="Komaki H."/>
            <person name="Tamura T."/>
        </authorList>
    </citation>
    <scope>NUCLEOTIDE SEQUENCE [LARGE SCALE GENOMIC DNA]</scope>
    <source>
        <strain evidence="8 9">NBRC 16416</strain>
    </source>
</reference>
<dbReference type="Pfam" id="PF00196">
    <property type="entry name" value="GerE"/>
    <property type="match status" value="1"/>
</dbReference>
<feature type="domain" description="Response regulatory" evidence="7">
    <location>
        <begin position="14"/>
        <end position="130"/>
    </location>
</feature>
<sequence>MPAQPQPLRPRAIRLLIVEDHGMVAEAIALALGSAEGVEVVGSARSIAEAVEEAARVRPDVVILDRRLPDGDGIAAIEPLTAAAPGVRVLMLTGEATVSVAARVAEAGGAGLMLKSAPLRELESGVRAVAAGSVVFSPDLLAGVLDRLTGRVQRSGARLTERERETLFLLGEGASTDQISDRLGVARNTARNHVQRVLEKLGARSKLEAVVIARREGIID</sequence>
<dbReference type="CDD" id="cd17535">
    <property type="entry name" value="REC_NarL-like"/>
    <property type="match status" value="1"/>
</dbReference>
<accession>A0ABQ4FYG5</accession>
<keyword evidence="2" id="KW-0805">Transcription regulation</keyword>
<evidence type="ECO:0000256" key="2">
    <source>
        <dbReference type="ARBA" id="ARBA00023015"/>
    </source>
</evidence>
<evidence type="ECO:0000259" key="7">
    <source>
        <dbReference type="PROSITE" id="PS50110"/>
    </source>
</evidence>
<evidence type="ECO:0000256" key="5">
    <source>
        <dbReference type="PROSITE-ProRule" id="PRU00169"/>
    </source>
</evidence>
<dbReference type="GO" id="GO:0003677">
    <property type="term" value="F:DNA binding"/>
    <property type="evidence" value="ECO:0007669"/>
    <property type="project" value="UniProtKB-KW"/>
</dbReference>
<dbReference type="InterPro" id="IPR000792">
    <property type="entry name" value="Tscrpt_reg_LuxR_C"/>
</dbReference>
<dbReference type="SUPFAM" id="SSF46894">
    <property type="entry name" value="C-terminal effector domain of the bipartite response regulators"/>
    <property type="match status" value="1"/>
</dbReference>
<feature type="domain" description="HTH luxR-type" evidence="6">
    <location>
        <begin position="152"/>
        <end position="217"/>
    </location>
</feature>
<keyword evidence="4" id="KW-0804">Transcription</keyword>
<keyword evidence="9" id="KW-1185">Reference proteome</keyword>
<dbReference type="Proteomes" id="UP000603904">
    <property type="component" value="Unassembled WGS sequence"/>
</dbReference>
<name>A0ABQ4FYG5_9ACTN</name>
<dbReference type="CDD" id="cd06170">
    <property type="entry name" value="LuxR_C_like"/>
    <property type="match status" value="1"/>
</dbReference>
<dbReference type="SMART" id="SM00421">
    <property type="entry name" value="HTH_LUXR"/>
    <property type="match status" value="1"/>
</dbReference>
<evidence type="ECO:0000313" key="8">
    <source>
        <dbReference type="EMBL" id="GIH39849.1"/>
    </source>
</evidence>
<evidence type="ECO:0000256" key="1">
    <source>
        <dbReference type="ARBA" id="ARBA00022553"/>
    </source>
</evidence>
<evidence type="ECO:0000256" key="3">
    <source>
        <dbReference type="ARBA" id="ARBA00023125"/>
    </source>
</evidence>
<protein>
    <submittedName>
        <fullName evidence="8">DNA-binding response regulator</fullName>
    </submittedName>
</protein>
<dbReference type="EMBL" id="BOOC01000011">
    <property type="protein sequence ID" value="GIH39849.1"/>
    <property type="molecule type" value="Genomic_DNA"/>
</dbReference>
<dbReference type="PANTHER" id="PTHR43214">
    <property type="entry name" value="TWO-COMPONENT RESPONSE REGULATOR"/>
    <property type="match status" value="1"/>
</dbReference>
<dbReference type="RefSeq" id="WP_204057340.1">
    <property type="nucleotide sequence ID" value="NZ_BAAAGP010000011.1"/>
</dbReference>
<evidence type="ECO:0000313" key="9">
    <source>
        <dbReference type="Proteomes" id="UP000603904"/>
    </source>
</evidence>
<dbReference type="InterPro" id="IPR058245">
    <property type="entry name" value="NreC/VraR/RcsB-like_REC"/>
</dbReference>
<organism evidence="8 9">
    <name type="scientific">Microbispora corallina</name>
    <dbReference type="NCBI Taxonomy" id="83302"/>
    <lineage>
        <taxon>Bacteria</taxon>
        <taxon>Bacillati</taxon>
        <taxon>Actinomycetota</taxon>
        <taxon>Actinomycetes</taxon>
        <taxon>Streptosporangiales</taxon>
        <taxon>Streptosporangiaceae</taxon>
        <taxon>Microbispora</taxon>
    </lineage>
</organism>
<gene>
    <name evidence="8" type="ORF">Mco01_28490</name>
</gene>
<dbReference type="InterPro" id="IPR039420">
    <property type="entry name" value="WalR-like"/>
</dbReference>
<dbReference type="SUPFAM" id="SSF52172">
    <property type="entry name" value="CheY-like"/>
    <property type="match status" value="1"/>
</dbReference>
<dbReference type="PRINTS" id="PR00038">
    <property type="entry name" value="HTHLUXR"/>
</dbReference>
<keyword evidence="1 5" id="KW-0597">Phosphoprotein</keyword>
<dbReference type="InterPro" id="IPR001789">
    <property type="entry name" value="Sig_transdc_resp-reg_receiver"/>
</dbReference>
<comment type="caution">
    <text evidence="8">The sequence shown here is derived from an EMBL/GenBank/DDBJ whole genome shotgun (WGS) entry which is preliminary data.</text>
</comment>
<dbReference type="SMART" id="SM00448">
    <property type="entry name" value="REC"/>
    <property type="match status" value="1"/>
</dbReference>
<dbReference type="InterPro" id="IPR011006">
    <property type="entry name" value="CheY-like_superfamily"/>
</dbReference>